<accession>X1GNW3</accession>
<evidence type="ECO:0000313" key="1">
    <source>
        <dbReference type="EMBL" id="GAH58877.1"/>
    </source>
</evidence>
<protein>
    <submittedName>
        <fullName evidence="1">Uncharacterized protein</fullName>
    </submittedName>
</protein>
<name>X1GNW3_9ZZZZ</name>
<proteinExistence type="predicted"/>
<sequence>SELDSLFMATDIMPWWREKLKAISYNPLTRVDVRRVFKMGIVSEEQV</sequence>
<organism evidence="1">
    <name type="scientific">marine sediment metagenome</name>
    <dbReference type="NCBI Taxonomy" id="412755"/>
    <lineage>
        <taxon>unclassified sequences</taxon>
        <taxon>metagenomes</taxon>
        <taxon>ecological metagenomes</taxon>
    </lineage>
</organism>
<dbReference type="AlphaFoldDB" id="X1GNW3"/>
<comment type="caution">
    <text evidence="1">The sequence shown here is derived from an EMBL/GenBank/DDBJ whole genome shotgun (WGS) entry which is preliminary data.</text>
</comment>
<gene>
    <name evidence="1" type="ORF">S03H2_27172</name>
</gene>
<feature type="non-terminal residue" evidence="1">
    <location>
        <position position="1"/>
    </location>
</feature>
<feature type="non-terminal residue" evidence="1">
    <location>
        <position position="47"/>
    </location>
</feature>
<dbReference type="EMBL" id="BARU01016148">
    <property type="protein sequence ID" value="GAH58877.1"/>
    <property type="molecule type" value="Genomic_DNA"/>
</dbReference>
<reference evidence="1" key="1">
    <citation type="journal article" date="2014" name="Front. Microbiol.">
        <title>High frequency of phylogenetically diverse reductive dehalogenase-homologous genes in deep subseafloor sedimentary metagenomes.</title>
        <authorList>
            <person name="Kawai M."/>
            <person name="Futagami T."/>
            <person name="Toyoda A."/>
            <person name="Takaki Y."/>
            <person name="Nishi S."/>
            <person name="Hori S."/>
            <person name="Arai W."/>
            <person name="Tsubouchi T."/>
            <person name="Morono Y."/>
            <person name="Uchiyama I."/>
            <person name="Ito T."/>
            <person name="Fujiyama A."/>
            <person name="Inagaki F."/>
            <person name="Takami H."/>
        </authorList>
    </citation>
    <scope>NUCLEOTIDE SEQUENCE</scope>
    <source>
        <strain evidence="1">Expedition CK06-06</strain>
    </source>
</reference>